<dbReference type="RefSeq" id="WP_147932545.1">
    <property type="nucleotide sequence ID" value="NZ_VOXD01000042.1"/>
</dbReference>
<feature type="signal peptide" evidence="1">
    <location>
        <begin position="1"/>
        <end position="19"/>
    </location>
</feature>
<comment type="caution">
    <text evidence="5">The sequence shown here is derived from an EMBL/GenBank/DDBJ whole genome shotgun (WGS) entry which is preliminary data.</text>
</comment>
<dbReference type="InterPro" id="IPR024191">
    <property type="entry name" value="Peptidase_M61"/>
</dbReference>
<dbReference type="SUPFAM" id="SSF50156">
    <property type="entry name" value="PDZ domain-like"/>
    <property type="match status" value="1"/>
</dbReference>
<dbReference type="InterPro" id="IPR040756">
    <property type="entry name" value="Peptidase_M61_N"/>
</dbReference>
<dbReference type="EMBL" id="VOXD01000042">
    <property type="protein sequence ID" value="TXF86015.1"/>
    <property type="molecule type" value="Genomic_DNA"/>
</dbReference>
<feature type="chain" id="PRO_5023054159" evidence="1">
    <location>
        <begin position="20"/>
        <end position="608"/>
    </location>
</feature>
<name>A0A5C7FMM6_9BACT</name>
<dbReference type="OrthoDB" id="9778516at2"/>
<accession>A0A5C7FMM6</accession>
<dbReference type="Gene3D" id="1.10.390.10">
    <property type="entry name" value="Neutral Protease Domain 2"/>
    <property type="match status" value="1"/>
</dbReference>
<organism evidence="5 6">
    <name type="scientific">Neolewinella aurantiaca</name>
    <dbReference type="NCBI Taxonomy" id="2602767"/>
    <lineage>
        <taxon>Bacteria</taxon>
        <taxon>Pseudomonadati</taxon>
        <taxon>Bacteroidota</taxon>
        <taxon>Saprospiria</taxon>
        <taxon>Saprospirales</taxon>
        <taxon>Lewinellaceae</taxon>
        <taxon>Neolewinella</taxon>
    </lineage>
</organism>
<evidence type="ECO:0000259" key="2">
    <source>
        <dbReference type="Pfam" id="PF05299"/>
    </source>
</evidence>
<gene>
    <name evidence="5" type="ORF">FUA23_19970</name>
</gene>
<dbReference type="Pfam" id="PF13180">
    <property type="entry name" value="PDZ_2"/>
    <property type="match status" value="1"/>
</dbReference>
<evidence type="ECO:0000259" key="3">
    <source>
        <dbReference type="Pfam" id="PF13180"/>
    </source>
</evidence>
<evidence type="ECO:0000313" key="6">
    <source>
        <dbReference type="Proteomes" id="UP000321907"/>
    </source>
</evidence>
<sequence>MRQFFLSLTLILSSLTAFAQLEWVPQHPGTITYTLDLENVQQHELRITVDFPAVGPGIFRVKMPQSSPGRYAQHNFAKNVYDLKAFGADGAAVDVYQEGIAAWAVAGHGGAVTLEYTLFANGGDGTYSGIDDRKLHLNMPASFLYGDVLNDRPVMLKIKDGQRTDWTVATQLVEVGNRAYAAPNYYYFFDSPTIVGTIMRDQFEVTNPDGNTQTIEVAMMHEGTREEFDDYVEWTKKVVLAQQKVYGEIPTFDYGKYTFLCSYNPWIGGDGMEHRNSTICSSTGNLGQHADRLIGTVSHEFFHCWNVERIRPASLEPFSFDHANMSGELWFAEGFTSYYDDLSLVRAGILSPEDYAKGLTGQLNYVLLRPGRDHRNAIEMSQQAPFVDAATANDPDNFGNTFVSYYPYGATIGLALDLTLRERGHTLDEVMKLIWQRYGKTEIPYHIRDLQLALGEVVGDQAWAKDWFADYVYQSELPNIGALLDNYGFVVEPAHPDTAGFMGLRLRDGGDVVTVRGPVAENSPLYEAGLDEGSKILSLNGQPVNSQDSWDAIVSSLEIGKTYEISFEQLGQQKTGRFTAAVSPELKIRFEEGNRKAKKAREDWLWRE</sequence>
<feature type="domain" description="PDZ" evidence="3">
    <location>
        <begin position="500"/>
        <end position="569"/>
    </location>
</feature>
<dbReference type="Pfam" id="PF05299">
    <property type="entry name" value="Peptidase_M61"/>
    <property type="match status" value="1"/>
</dbReference>
<keyword evidence="6" id="KW-1185">Reference proteome</keyword>
<evidence type="ECO:0000256" key="1">
    <source>
        <dbReference type="SAM" id="SignalP"/>
    </source>
</evidence>
<dbReference type="InterPro" id="IPR007963">
    <property type="entry name" value="Peptidase_M61_catalytic"/>
</dbReference>
<dbReference type="InterPro" id="IPR036034">
    <property type="entry name" value="PDZ_sf"/>
</dbReference>
<dbReference type="SUPFAM" id="SSF55486">
    <property type="entry name" value="Metalloproteases ('zincins'), catalytic domain"/>
    <property type="match status" value="1"/>
</dbReference>
<evidence type="ECO:0000259" key="4">
    <source>
        <dbReference type="Pfam" id="PF17899"/>
    </source>
</evidence>
<reference evidence="5 6" key="1">
    <citation type="submission" date="2019-08" db="EMBL/GenBank/DDBJ databases">
        <title>Lewinella sp. strain SSH13 Genome sequencing and assembly.</title>
        <authorList>
            <person name="Kim I."/>
        </authorList>
    </citation>
    <scope>NUCLEOTIDE SEQUENCE [LARGE SCALE GENOMIC DNA]</scope>
    <source>
        <strain evidence="5 6">SSH13</strain>
    </source>
</reference>
<dbReference type="PIRSF" id="PIRSF016493">
    <property type="entry name" value="Glycyl_aminpptds"/>
    <property type="match status" value="1"/>
</dbReference>
<protein>
    <submittedName>
        <fullName evidence="5">M61 family metallopeptidase</fullName>
    </submittedName>
</protein>
<dbReference type="Gene3D" id="2.60.40.3650">
    <property type="match status" value="1"/>
</dbReference>
<dbReference type="Proteomes" id="UP000321907">
    <property type="component" value="Unassembled WGS sequence"/>
</dbReference>
<dbReference type="AlphaFoldDB" id="A0A5C7FMM6"/>
<dbReference type="InterPro" id="IPR001478">
    <property type="entry name" value="PDZ"/>
</dbReference>
<feature type="domain" description="Peptidase M61 N-terminal" evidence="4">
    <location>
        <begin position="32"/>
        <end position="196"/>
    </location>
</feature>
<evidence type="ECO:0000313" key="5">
    <source>
        <dbReference type="EMBL" id="TXF86015.1"/>
    </source>
</evidence>
<dbReference type="Pfam" id="PF17899">
    <property type="entry name" value="Peptidase_M61_N"/>
    <property type="match status" value="1"/>
</dbReference>
<proteinExistence type="predicted"/>
<keyword evidence="1" id="KW-0732">Signal</keyword>
<dbReference type="InterPro" id="IPR027268">
    <property type="entry name" value="Peptidase_M4/M1_CTD_sf"/>
</dbReference>
<feature type="domain" description="Peptidase M61 catalytic" evidence="2">
    <location>
        <begin position="293"/>
        <end position="411"/>
    </location>
</feature>
<dbReference type="Gene3D" id="2.30.42.10">
    <property type="match status" value="1"/>
</dbReference>